<protein>
    <submittedName>
        <fullName evidence="3">DUF3488 and transglutaminase-like domain-containing protein</fullName>
    </submittedName>
</protein>
<feature type="transmembrane region" description="Helical" evidence="1">
    <location>
        <begin position="38"/>
        <end position="59"/>
    </location>
</feature>
<keyword evidence="1" id="KW-1133">Transmembrane helix</keyword>
<dbReference type="InterPro" id="IPR052901">
    <property type="entry name" value="Bact_TGase-like"/>
</dbReference>
<feature type="transmembrane region" description="Helical" evidence="1">
    <location>
        <begin position="527"/>
        <end position="546"/>
    </location>
</feature>
<dbReference type="Gene3D" id="3.10.620.30">
    <property type="match status" value="1"/>
</dbReference>
<feature type="transmembrane region" description="Helical" evidence="1">
    <location>
        <begin position="151"/>
        <end position="168"/>
    </location>
</feature>
<name>A0ABX8WSY1_9GAMM</name>
<accession>A0ABX8WSY1</accession>
<keyword evidence="1" id="KW-0472">Membrane</keyword>
<gene>
    <name evidence="3" type="ORF">H8L67_04925</name>
</gene>
<dbReference type="InterPro" id="IPR038765">
    <property type="entry name" value="Papain-like_cys_pep_sf"/>
</dbReference>
<reference evidence="3 4" key="1">
    <citation type="submission" date="2021-08" db="EMBL/GenBank/DDBJ databases">
        <title>Lysobacter sp. strain CJ11 Genome sequencing and assembly.</title>
        <authorList>
            <person name="Kim I."/>
        </authorList>
    </citation>
    <scope>NUCLEOTIDE SEQUENCE [LARGE SCALE GENOMIC DNA]</scope>
    <source>
        <strain evidence="3 4">CJ11</strain>
    </source>
</reference>
<dbReference type="SMART" id="SM00460">
    <property type="entry name" value="TGc"/>
    <property type="match status" value="1"/>
</dbReference>
<feature type="transmembrane region" description="Helical" evidence="1">
    <location>
        <begin position="111"/>
        <end position="130"/>
    </location>
</feature>
<proteinExistence type="predicted"/>
<evidence type="ECO:0000313" key="4">
    <source>
        <dbReference type="Proteomes" id="UP000824755"/>
    </source>
</evidence>
<evidence type="ECO:0000259" key="2">
    <source>
        <dbReference type="SMART" id="SM00460"/>
    </source>
</evidence>
<dbReference type="SUPFAM" id="SSF54001">
    <property type="entry name" value="Cysteine proteinases"/>
    <property type="match status" value="1"/>
</dbReference>
<evidence type="ECO:0000256" key="1">
    <source>
        <dbReference type="SAM" id="Phobius"/>
    </source>
</evidence>
<dbReference type="InterPro" id="IPR021878">
    <property type="entry name" value="TgpA_N"/>
</dbReference>
<dbReference type="EMBL" id="CP080544">
    <property type="protein sequence ID" value="QYR53942.1"/>
    <property type="molecule type" value="Genomic_DNA"/>
</dbReference>
<sequence length="630" mass="70317">MLALGLCMLPLLLQLEIPVALTVTGTALLTTIASWRNPLPGVLKILLLVIVVTAVFMVYRGFGRDTGCALLAAMLAIKPSETQTVRDGRSLVGFGTFAPFSTYLLNQSPTALILGAIAVVVAILVLMRLADLENQVDSADWSPREPLRATGKLLLTGLPLAMAAFWLFPRLPTPLWGLPEKSVSKVGLGDTMKPGEWSELLLDDTPAMRVRFQGTPPSSQDLYWRGTVFWDFDGVEWKPDSAAAIDTGGRSLIKTTASRWHYTADVEPTDRKILPLLEYSTAVPEGVRMNVDGALRTETNMSNLTRWQVEAAPAALDPTPLSRVIRQRALRLPNDLNGRTRALGRQWRSEFGSNDEGIVQRALDTFHRDFTYSLTVPQPGLHWIDDFMFQNKVGFCEHYSTAFVVLMRAAGIPARVVTGYAGGFYNKTGDYWLIRNSDAHAWSEVWLNGRGWTRVDPTAAVAAANIYDTLEERAPGRIGQFDGFQRLWEVSDSLRRGWNDFILGFDAKRQAGMFKRFGINKMDSSTLIALFVIAVVIAMAWMVLLLRRGERVADPLLRAWHGLSKRYAKHGLAREAYEPVHAWLDRITRARPENAAAMQALAERFSAMRYAAVSREKTAQLIRDIKRFRP</sequence>
<dbReference type="Proteomes" id="UP000824755">
    <property type="component" value="Chromosome"/>
</dbReference>
<dbReference type="Pfam" id="PF11992">
    <property type="entry name" value="TgpA_N"/>
    <property type="match status" value="1"/>
</dbReference>
<keyword evidence="4" id="KW-1185">Reference proteome</keyword>
<dbReference type="InterPro" id="IPR002931">
    <property type="entry name" value="Transglutaminase-like"/>
</dbReference>
<dbReference type="PANTHER" id="PTHR42736">
    <property type="entry name" value="PROTEIN-GLUTAMINE GAMMA-GLUTAMYLTRANSFERASE"/>
    <property type="match status" value="1"/>
</dbReference>
<dbReference type="PANTHER" id="PTHR42736:SF1">
    <property type="entry name" value="PROTEIN-GLUTAMINE GAMMA-GLUTAMYLTRANSFERASE"/>
    <property type="match status" value="1"/>
</dbReference>
<organism evidence="3 4">
    <name type="scientific">Lysobacter soyae</name>
    <dbReference type="NCBI Taxonomy" id="2764185"/>
    <lineage>
        <taxon>Bacteria</taxon>
        <taxon>Pseudomonadati</taxon>
        <taxon>Pseudomonadota</taxon>
        <taxon>Gammaproteobacteria</taxon>
        <taxon>Lysobacterales</taxon>
        <taxon>Lysobacteraceae</taxon>
        <taxon>Lysobacter</taxon>
    </lineage>
</organism>
<keyword evidence="1" id="KW-0812">Transmembrane</keyword>
<evidence type="ECO:0000313" key="3">
    <source>
        <dbReference type="EMBL" id="QYR53942.1"/>
    </source>
</evidence>
<dbReference type="Pfam" id="PF01841">
    <property type="entry name" value="Transglut_core"/>
    <property type="match status" value="1"/>
</dbReference>
<feature type="domain" description="Transglutaminase-like" evidence="2">
    <location>
        <begin position="388"/>
        <end position="459"/>
    </location>
</feature>